<proteinExistence type="evidence at transcript level"/>
<evidence type="ECO:0000313" key="2">
    <source>
        <dbReference type="EMBL" id="JAC27962.1"/>
    </source>
</evidence>
<keyword evidence="1" id="KW-0812">Transmembrane</keyword>
<organism evidence="2">
    <name type="scientific">Amblyomma triste</name>
    <name type="common">Neotropical tick</name>
    <dbReference type="NCBI Taxonomy" id="251400"/>
    <lineage>
        <taxon>Eukaryota</taxon>
        <taxon>Metazoa</taxon>
        <taxon>Ecdysozoa</taxon>
        <taxon>Arthropoda</taxon>
        <taxon>Chelicerata</taxon>
        <taxon>Arachnida</taxon>
        <taxon>Acari</taxon>
        <taxon>Parasitiformes</taxon>
        <taxon>Ixodida</taxon>
        <taxon>Ixodoidea</taxon>
        <taxon>Ixodidae</taxon>
        <taxon>Amblyomminae</taxon>
        <taxon>Amblyomma</taxon>
    </lineage>
</organism>
<dbReference type="AlphaFoldDB" id="A0A023G2U2"/>
<protein>
    <submittedName>
        <fullName evidence="2">Putative secreted protein</fullName>
    </submittedName>
</protein>
<sequence>MPLARMALRPFFALICFTSEIAGWLWCTFLYFKFFFPTTFCASGKKKEKGGSVHRRHACPSSESDEPFCWLAEIYIHMHIPDRFHVSMCTDVGYFFPSLYLPHASRLSCSFHFLEALVHHRRLQDMTITVHVSLLQPWIYLPDGNVRSLHVLHFIYLFL</sequence>
<feature type="transmembrane region" description="Helical" evidence="1">
    <location>
        <begin position="12"/>
        <end position="32"/>
    </location>
</feature>
<keyword evidence="1" id="KW-0472">Membrane</keyword>
<accession>A0A023G2U2</accession>
<keyword evidence="1" id="KW-1133">Transmembrane helix</keyword>
<name>A0A023G2U2_AMBTT</name>
<dbReference type="EMBL" id="GBBM01007456">
    <property type="protein sequence ID" value="JAC27962.1"/>
    <property type="molecule type" value="mRNA"/>
</dbReference>
<reference evidence="2" key="1">
    <citation type="submission" date="2014-03" db="EMBL/GenBank/DDBJ databases">
        <title>The sialotranscriptome of Amblyomma triste, Amblyomma parvum and Amblyomma cajennense ticks, uncovered by 454-based RNA-seq.</title>
        <authorList>
            <person name="Garcia G.R."/>
            <person name="Gardinassi L.G."/>
            <person name="Ribeiro J.M."/>
            <person name="Anatriello E."/>
            <person name="Ferreira B.R."/>
            <person name="Moreira H.N."/>
            <person name="Mafra C."/>
            <person name="Olegario M.M."/>
            <person name="Szabo P.J."/>
            <person name="Miranda-Santos I.K."/>
            <person name="Maruyama S.R."/>
        </authorList>
    </citation>
    <scope>NUCLEOTIDE SEQUENCE</scope>
    <source>
        <strain evidence="2">Mato Grasso do Sul</strain>
        <tissue evidence="2">Salivary glands</tissue>
    </source>
</reference>
<evidence type="ECO:0000256" key="1">
    <source>
        <dbReference type="SAM" id="Phobius"/>
    </source>
</evidence>